<dbReference type="PANTHER" id="PTHR43033">
    <property type="entry name" value="TRNA(ILE)-LYSIDINE SYNTHASE-RELATED"/>
    <property type="match status" value="1"/>
</dbReference>
<feature type="binding site" evidence="6">
    <location>
        <begin position="30"/>
        <end position="35"/>
    </location>
    <ligand>
        <name>ATP</name>
        <dbReference type="ChEBI" id="CHEBI:30616"/>
    </ligand>
</feature>
<gene>
    <name evidence="6 8" type="primary">tilS</name>
</gene>
<dbReference type="NCBIfam" id="TIGR02432">
    <property type="entry name" value="lysidine_TilS_N"/>
    <property type="match status" value="1"/>
</dbReference>
<protein>
    <recommendedName>
        <fullName evidence="6">tRNA(Ile)-lysidine synthase, chloroplastic</fullName>
        <ecNumber evidence="6">6.3.4.19</ecNumber>
    </recommendedName>
    <alternativeName>
        <fullName evidence="6">tRNA(Ile)-2-lysyl-cytidine synthase</fullName>
    </alternativeName>
    <alternativeName>
        <fullName evidence="6">tRNA(Ile)-lysidine synthetase</fullName>
    </alternativeName>
</protein>
<name>A0A1Z1MSJ8_9FLOR</name>
<keyword evidence="8" id="KW-0150">Chloroplast</keyword>
<dbReference type="EC" id="6.3.4.19" evidence="6"/>
<comment type="subcellular location">
    <subcellularLocation>
        <location evidence="6">Plastid</location>
        <location evidence="6">Chloroplast</location>
    </subcellularLocation>
</comment>
<sequence length="327" mass="39540">MKQIDLENTRSLIKHFIIKHNTKNILLAISGGQDSIYLIKILETLKKQLSTAKLQTSYIYIDHQWKYNSHEQIKHIINYIKSIKSHIIIYQISQITLSEDQCRTFRYNIIIQHAIKYNFKLIITGHNSTDQIETFIQNMIKGSGIESLNNLGIKNKIYQNIFLLRPLLKLDREIIYWICKKFYLPIWSDSTNYVYKIQRNRIRQELIPYIKKYLHKNIENNIKSLMNNYYYQNEYIKQSVIKLYLKSRHNKRIAINYKKINQQNFILQIKIIQLFCFDNFQIYLENSKIVKIINKINNQSSNLLKILKHKNFNFFINNNWFYLSINR</sequence>
<evidence type="ECO:0000256" key="6">
    <source>
        <dbReference type="HAMAP-Rule" id="MF_01161"/>
    </source>
</evidence>
<evidence type="ECO:0000256" key="1">
    <source>
        <dbReference type="ARBA" id="ARBA00022598"/>
    </source>
</evidence>
<dbReference type="InterPro" id="IPR014729">
    <property type="entry name" value="Rossmann-like_a/b/a_fold"/>
</dbReference>
<keyword evidence="2 6" id="KW-0819">tRNA processing</keyword>
<dbReference type="CDD" id="cd01992">
    <property type="entry name" value="TilS_N"/>
    <property type="match status" value="1"/>
</dbReference>
<comment type="function">
    <text evidence="6">Ligates lysine onto the cytidine present at position 34 of the AUA codon-specific tRNA(Ile) that contains the anticodon CAU, in an ATP-dependent manner. Cytidine is converted to lysidine, thus changing the amino acid specificity of the tRNA from methionine to isoleucine.</text>
</comment>
<comment type="catalytic activity">
    <reaction evidence="5 6">
        <text>cytidine(34) in tRNA(Ile2) + L-lysine + ATP = lysidine(34) in tRNA(Ile2) + AMP + diphosphate + H(+)</text>
        <dbReference type="Rhea" id="RHEA:43744"/>
        <dbReference type="Rhea" id="RHEA-COMP:10625"/>
        <dbReference type="Rhea" id="RHEA-COMP:10670"/>
        <dbReference type="ChEBI" id="CHEBI:15378"/>
        <dbReference type="ChEBI" id="CHEBI:30616"/>
        <dbReference type="ChEBI" id="CHEBI:32551"/>
        <dbReference type="ChEBI" id="CHEBI:33019"/>
        <dbReference type="ChEBI" id="CHEBI:82748"/>
        <dbReference type="ChEBI" id="CHEBI:83665"/>
        <dbReference type="ChEBI" id="CHEBI:456215"/>
        <dbReference type="EC" id="6.3.4.19"/>
    </reaction>
</comment>
<comment type="similarity">
    <text evidence="6">Belongs to the tRNA(Ile)-lysidine synthase family.</text>
</comment>
<evidence type="ECO:0000256" key="2">
    <source>
        <dbReference type="ARBA" id="ARBA00022694"/>
    </source>
</evidence>
<comment type="domain">
    <text evidence="6">The N-terminal region contains the highly conserved SGGXDS motif, predicted to be a P-loop motif involved in ATP binding.</text>
</comment>
<dbReference type="InterPro" id="IPR012094">
    <property type="entry name" value="tRNA_Ile_lys_synt"/>
</dbReference>
<geneLocation type="chloroplast" evidence="8"/>
<dbReference type="HAMAP" id="MF_01161">
    <property type="entry name" value="tRNA_Ile_lys_synt"/>
    <property type="match status" value="1"/>
</dbReference>
<dbReference type="AlphaFoldDB" id="A0A1Z1MSJ8"/>
<dbReference type="SUPFAM" id="SSF52402">
    <property type="entry name" value="Adenine nucleotide alpha hydrolases-like"/>
    <property type="match status" value="1"/>
</dbReference>
<proteinExistence type="inferred from homology"/>
<dbReference type="InterPro" id="IPR011063">
    <property type="entry name" value="TilS/TtcA_N"/>
</dbReference>
<organism evidence="8">
    <name type="scientific">Dictyomenia sonderi</name>
    <dbReference type="NCBI Taxonomy" id="2007178"/>
    <lineage>
        <taxon>Eukaryota</taxon>
        <taxon>Rhodophyta</taxon>
        <taxon>Florideophyceae</taxon>
        <taxon>Rhodymeniophycidae</taxon>
        <taxon>Ceramiales</taxon>
        <taxon>Rhodomelaceae</taxon>
        <taxon>Pterosiphonieae</taxon>
        <taxon>Dictyomenia</taxon>
    </lineage>
</organism>
<dbReference type="GeneID" id="33349223"/>
<reference evidence="8" key="1">
    <citation type="journal article" date="2017" name="J. Phycol.">
        <title>Analysis of chloroplast genomes and a supermatrix inform reclassification of the Rhodomelaceae (Rhodophyta).</title>
        <authorList>
            <person name="Diaz-Tapia P."/>
            <person name="Maggs C.A."/>
            <person name="West J.A."/>
            <person name="Verbruggen H."/>
        </authorList>
    </citation>
    <scope>NUCLEOTIDE SEQUENCE</scope>
    <source>
        <strain evidence="8">PD1725</strain>
    </source>
</reference>
<evidence type="ECO:0000256" key="5">
    <source>
        <dbReference type="ARBA" id="ARBA00048539"/>
    </source>
</evidence>
<dbReference type="EMBL" id="MF101455">
    <property type="protein sequence ID" value="ARW69060.1"/>
    <property type="molecule type" value="Genomic_DNA"/>
</dbReference>
<evidence type="ECO:0000256" key="4">
    <source>
        <dbReference type="ARBA" id="ARBA00022840"/>
    </source>
</evidence>
<dbReference type="GO" id="GO:0006400">
    <property type="term" value="P:tRNA modification"/>
    <property type="evidence" value="ECO:0007669"/>
    <property type="project" value="UniProtKB-UniRule"/>
</dbReference>
<dbReference type="GO" id="GO:0032267">
    <property type="term" value="F:tRNA(Ile)-lysidine synthase activity"/>
    <property type="evidence" value="ECO:0007669"/>
    <property type="project" value="UniProtKB-EC"/>
</dbReference>
<keyword evidence="8" id="KW-0934">Plastid</keyword>
<accession>A0A1Z1MSJ8</accession>
<evidence type="ECO:0000256" key="3">
    <source>
        <dbReference type="ARBA" id="ARBA00022741"/>
    </source>
</evidence>
<keyword evidence="4 6" id="KW-0067">ATP-binding</keyword>
<dbReference type="Pfam" id="PF01171">
    <property type="entry name" value="ATP_bind_3"/>
    <property type="match status" value="1"/>
</dbReference>
<dbReference type="InterPro" id="IPR012795">
    <property type="entry name" value="tRNA_Ile_lys_synt_N"/>
</dbReference>
<dbReference type="RefSeq" id="YP_009399454.1">
    <property type="nucleotide sequence ID" value="NC_035297.1"/>
</dbReference>
<dbReference type="PANTHER" id="PTHR43033:SF1">
    <property type="entry name" value="TRNA(ILE)-LYSIDINE SYNTHASE-RELATED"/>
    <property type="match status" value="1"/>
</dbReference>
<keyword evidence="3 6" id="KW-0547">Nucleotide-binding</keyword>
<keyword evidence="1 6" id="KW-0436">Ligase</keyword>
<feature type="domain" description="tRNA(Ile)-lysidine/2-thiocytidine synthase N-terminal" evidence="7">
    <location>
        <begin position="25"/>
        <end position="205"/>
    </location>
</feature>
<evidence type="ECO:0000313" key="8">
    <source>
        <dbReference type="EMBL" id="ARW69060.1"/>
    </source>
</evidence>
<evidence type="ECO:0000259" key="7">
    <source>
        <dbReference type="Pfam" id="PF01171"/>
    </source>
</evidence>
<dbReference type="GO" id="GO:0005524">
    <property type="term" value="F:ATP binding"/>
    <property type="evidence" value="ECO:0007669"/>
    <property type="project" value="UniProtKB-UniRule"/>
</dbReference>
<dbReference type="Gene3D" id="3.40.50.620">
    <property type="entry name" value="HUPs"/>
    <property type="match status" value="1"/>
</dbReference>
<dbReference type="GO" id="GO:0009507">
    <property type="term" value="C:chloroplast"/>
    <property type="evidence" value="ECO:0007669"/>
    <property type="project" value="UniProtKB-SubCell"/>
</dbReference>